<accession>A0AAD8A761</accession>
<evidence type="ECO:0000313" key="2">
    <source>
        <dbReference type="Proteomes" id="UP001233999"/>
    </source>
</evidence>
<dbReference type="AlphaFoldDB" id="A0AAD8A761"/>
<dbReference type="EMBL" id="JASPKZ010003410">
    <property type="protein sequence ID" value="KAJ9593724.1"/>
    <property type="molecule type" value="Genomic_DNA"/>
</dbReference>
<sequence>DICWFRHKYFSFTSLSYLVRFGTWIPGALRWTEFKGSSGIFFSDEATFHLSGKSIKMVLLPTGPMKF</sequence>
<evidence type="ECO:0000313" key="1">
    <source>
        <dbReference type="EMBL" id="KAJ9593724.1"/>
    </source>
</evidence>
<feature type="non-terminal residue" evidence="1">
    <location>
        <position position="1"/>
    </location>
</feature>
<keyword evidence="2" id="KW-1185">Reference proteome</keyword>
<reference evidence="1" key="2">
    <citation type="submission" date="2023-05" db="EMBL/GenBank/DDBJ databases">
        <authorList>
            <person name="Fouks B."/>
        </authorList>
    </citation>
    <scope>NUCLEOTIDE SEQUENCE</scope>
    <source>
        <strain evidence="1">Stay&amp;Tobe</strain>
        <tissue evidence="1">Testes</tissue>
    </source>
</reference>
<name>A0AAD8A761_DIPPU</name>
<feature type="non-terminal residue" evidence="1">
    <location>
        <position position="67"/>
    </location>
</feature>
<protein>
    <submittedName>
        <fullName evidence="1">Uncharacterized protein</fullName>
    </submittedName>
</protein>
<reference evidence="1" key="1">
    <citation type="journal article" date="2023" name="IScience">
        <title>Live-bearing cockroach genome reveals convergent evolutionary mechanisms linked to viviparity in insects and beyond.</title>
        <authorList>
            <person name="Fouks B."/>
            <person name="Harrison M.C."/>
            <person name="Mikhailova A.A."/>
            <person name="Marchal E."/>
            <person name="English S."/>
            <person name="Carruthers M."/>
            <person name="Jennings E.C."/>
            <person name="Chiamaka E.L."/>
            <person name="Frigard R.A."/>
            <person name="Pippel M."/>
            <person name="Attardo G.M."/>
            <person name="Benoit J.B."/>
            <person name="Bornberg-Bauer E."/>
            <person name="Tobe S.S."/>
        </authorList>
    </citation>
    <scope>NUCLEOTIDE SEQUENCE</scope>
    <source>
        <strain evidence="1">Stay&amp;Tobe</strain>
    </source>
</reference>
<organism evidence="1 2">
    <name type="scientific">Diploptera punctata</name>
    <name type="common">Pacific beetle cockroach</name>
    <dbReference type="NCBI Taxonomy" id="6984"/>
    <lineage>
        <taxon>Eukaryota</taxon>
        <taxon>Metazoa</taxon>
        <taxon>Ecdysozoa</taxon>
        <taxon>Arthropoda</taxon>
        <taxon>Hexapoda</taxon>
        <taxon>Insecta</taxon>
        <taxon>Pterygota</taxon>
        <taxon>Neoptera</taxon>
        <taxon>Polyneoptera</taxon>
        <taxon>Dictyoptera</taxon>
        <taxon>Blattodea</taxon>
        <taxon>Blaberoidea</taxon>
        <taxon>Blaberidae</taxon>
        <taxon>Diplopterinae</taxon>
        <taxon>Diploptera</taxon>
    </lineage>
</organism>
<proteinExistence type="predicted"/>
<comment type="caution">
    <text evidence="1">The sequence shown here is derived from an EMBL/GenBank/DDBJ whole genome shotgun (WGS) entry which is preliminary data.</text>
</comment>
<gene>
    <name evidence="1" type="ORF">L9F63_014728</name>
</gene>
<dbReference type="Proteomes" id="UP001233999">
    <property type="component" value="Unassembled WGS sequence"/>
</dbReference>